<accession>A0A7Z0B1U6</accession>
<dbReference type="AlphaFoldDB" id="A0A7Z0B1U6"/>
<gene>
    <name evidence="1" type="ORF">GGD41_004183</name>
</gene>
<name>A0A7Z0B1U6_9BURK</name>
<organism evidence="1 2">
    <name type="scientific">Paraburkholderia bryophila</name>
    <dbReference type="NCBI Taxonomy" id="420952"/>
    <lineage>
        <taxon>Bacteria</taxon>
        <taxon>Pseudomonadati</taxon>
        <taxon>Pseudomonadota</taxon>
        <taxon>Betaproteobacteria</taxon>
        <taxon>Burkholderiales</taxon>
        <taxon>Burkholderiaceae</taxon>
        <taxon>Paraburkholderia</taxon>
    </lineage>
</organism>
<dbReference type="EMBL" id="JACCAU010000001">
    <property type="protein sequence ID" value="NYH16955.1"/>
    <property type="molecule type" value="Genomic_DNA"/>
</dbReference>
<comment type="caution">
    <text evidence="1">The sequence shown here is derived from an EMBL/GenBank/DDBJ whole genome shotgun (WGS) entry which is preliminary data.</text>
</comment>
<evidence type="ECO:0000313" key="2">
    <source>
        <dbReference type="Proteomes" id="UP000572540"/>
    </source>
</evidence>
<evidence type="ECO:0000313" key="1">
    <source>
        <dbReference type="EMBL" id="NYH16955.1"/>
    </source>
</evidence>
<protein>
    <submittedName>
        <fullName evidence="1">Uncharacterized protein</fullName>
    </submittedName>
</protein>
<reference evidence="1 2" key="1">
    <citation type="submission" date="2020-07" db="EMBL/GenBank/DDBJ databases">
        <title>Exploring microbial biodiversity for novel pathways involved in the catabolism of aromatic compounds derived from lignin.</title>
        <authorList>
            <person name="Elkins J."/>
        </authorList>
    </citation>
    <scope>NUCLEOTIDE SEQUENCE [LARGE SCALE GENOMIC DNA]</scope>
    <source>
        <strain evidence="1 2">H2C3B</strain>
    </source>
</reference>
<sequence length="166" mass="19256">MSHASRIFSWLVPESVTIRRPAHVLRLLQRRDLAVGLHVKANLVLTVAGKIEFELALLRDRDVRQHRVDLAGLQRERPVGPRHRHQFQLSTQTIRDHLREVGVETDHGFRVGGIRADRRDGRMNADCERVVFHEMKLRGDGFHGHRIFLHTDPVRLLWAEIERNAG</sequence>
<proteinExistence type="predicted"/>
<dbReference type="Proteomes" id="UP000572540">
    <property type="component" value="Unassembled WGS sequence"/>
</dbReference>